<evidence type="ECO:0000313" key="2">
    <source>
        <dbReference type="Proteomes" id="UP000828941"/>
    </source>
</evidence>
<organism evidence="1 2">
    <name type="scientific">Bauhinia variegata</name>
    <name type="common">Purple orchid tree</name>
    <name type="synonym">Phanera variegata</name>
    <dbReference type="NCBI Taxonomy" id="167791"/>
    <lineage>
        <taxon>Eukaryota</taxon>
        <taxon>Viridiplantae</taxon>
        <taxon>Streptophyta</taxon>
        <taxon>Embryophyta</taxon>
        <taxon>Tracheophyta</taxon>
        <taxon>Spermatophyta</taxon>
        <taxon>Magnoliopsida</taxon>
        <taxon>eudicotyledons</taxon>
        <taxon>Gunneridae</taxon>
        <taxon>Pentapetalae</taxon>
        <taxon>rosids</taxon>
        <taxon>fabids</taxon>
        <taxon>Fabales</taxon>
        <taxon>Fabaceae</taxon>
        <taxon>Cercidoideae</taxon>
        <taxon>Cercideae</taxon>
        <taxon>Bauhiniinae</taxon>
        <taxon>Bauhinia</taxon>
    </lineage>
</organism>
<accession>A0ACB9NHM4</accession>
<comment type="caution">
    <text evidence="1">The sequence shown here is derived from an EMBL/GenBank/DDBJ whole genome shotgun (WGS) entry which is preliminary data.</text>
</comment>
<proteinExistence type="predicted"/>
<dbReference type="EMBL" id="CM039432">
    <property type="protein sequence ID" value="KAI4334190.1"/>
    <property type="molecule type" value="Genomic_DNA"/>
</dbReference>
<sequence length="215" mass="24145">MADSGAGSSSRSRSRRWCDDAYCCVRGVFWVILVCFVSLMVIVGIGWYVMKPHEPVFQVGSVSVSNFTASDSELEGKYDVGLTIKNPNVKVKVWLDRFKVWVCYGETRVAEGSVEAMYLEKMSEKEVVSAVSKELDVNGKVSGDMGKEWRKEVVNLNVTIQVRAKYEYGIWPSSERFFDVYCSDLDVFFSAKSNHATGKLLGIGRDCRVQLGFSH</sequence>
<gene>
    <name evidence="1" type="ORF">L6164_018909</name>
</gene>
<evidence type="ECO:0000313" key="1">
    <source>
        <dbReference type="EMBL" id="KAI4334190.1"/>
    </source>
</evidence>
<keyword evidence="2" id="KW-1185">Reference proteome</keyword>
<dbReference type="Proteomes" id="UP000828941">
    <property type="component" value="Chromosome 7"/>
</dbReference>
<name>A0ACB9NHM4_BAUVA</name>
<reference evidence="1 2" key="1">
    <citation type="journal article" date="2022" name="DNA Res.">
        <title>Chromosomal-level genome assembly of the orchid tree Bauhinia variegata (Leguminosae; Cercidoideae) supports the allotetraploid origin hypothesis of Bauhinia.</title>
        <authorList>
            <person name="Zhong Y."/>
            <person name="Chen Y."/>
            <person name="Zheng D."/>
            <person name="Pang J."/>
            <person name="Liu Y."/>
            <person name="Luo S."/>
            <person name="Meng S."/>
            <person name="Qian L."/>
            <person name="Wei D."/>
            <person name="Dai S."/>
            <person name="Zhou R."/>
        </authorList>
    </citation>
    <scope>NUCLEOTIDE SEQUENCE [LARGE SCALE GENOMIC DNA]</scope>
    <source>
        <strain evidence="1">BV-YZ2020</strain>
    </source>
</reference>
<protein>
    <submittedName>
        <fullName evidence="1">Uncharacterized protein</fullName>
    </submittedName>
</protein>